<evidence type="ECO:0000313" key="2">
    <source>
        <dbReference type="Proteomes" id="UP000295357"/>
    </source>
</evidence>
<keyword evidence="2" id="KW-1185">Reference proteome</keyword>
<dbReference type="RefSeq" id="WP_211343865.1">
    <property type="nucleotide sequence ID" value="NZ_JAUFPJ010000003.1"/>
</dbReference>
<accession>A0A4R6N2R0</accession>
<dbReference type="AlphaFoldDB" id="A0A4R6N2R0"/>
<protein>
    <recommendedName>
        <fullName evidence="3">Deaminase</fullName>
    </recommendedName>
</protein>
<evidence type="ECO:0008006" key="3">
    <source>
        <dbReference type="Google" id="ProtNLM"/>
    </source>
</evidence>
<name>A0A4R6N2R0_9BURK</name>
<dbReference type="InterPro" id="IPR049708">
    <property type="entry name" value="PP0621-like"/>
</dbReference>
<sequence length="84" mass="8911">MKYLLLILVLALVFFVLGLKRARPSRPEPGPKREAPKAPAAGAQDIVACAECGLHVPLADALPGLGGHFCSAAHRHAFEARSRS</sequence>
<gene>
    <name evidence="1" type="ORF">DFR39_105231</name>
</gene>
<comment type="caution">
    <text evidence="1">The sequence shown here is derived from an EMBL/GenBank/DDBJ whole genome shotgun (WGS) entry which is preliminary data.</text>
</comment>
<evidence type="ECO:0000313" key="1">
    <source>
        <dbReference type="EMBL" id="TDP09391.1"/>
    </source>
</evidence>
<organism evidence="1 2">
    <name type="scientific">Roseateles asaccharophilus</name>
    <dbReference type="NCBI Taxonomy" id="582607"/>
    <lineage>
        <taxon>Bacteria</taxon>
        <taxon>Pseudomonadati</taxon>
        <taxon>Pseudomonadota</taxon>
        <taxon>Betaproteobacteria</taxon>
        <taxon>Burkholderiales</taxon>
        <taxon>Sphaerotilaceae</taxon>
        <taxon>Roseateles</taxon>
    </lineage>
</organism>
<dbReference type="Proteomes" id="UP000295357">
    <property type="component" value="Unassembled WGS sequence"/>
</dbReference>
<dbReference type="NCBIfam" id="NF041023">
    <property type="entry name" value="PP0621_fam"/>
    <property type="match status" value="1"/>
</dbReference>
<proteinExistence type="predicted"/>
<reference evidence="1 2" key="1">
    <citation type="submission" date="2019-03" db="EMBL/GenBank/DDBJ databases">
        <title>Genomic Encyclopedia of Type Strains, Phase IV (KMG-IV): sequencing the most valuable type-strain genomes for metagenomic binning, comparative biology and taxonomic classification.</title>
        <authorList>
            <person name="Goeker M."/>
        </authorList>
    </citation>
    <scope>NUCLEOTIDE SEQUENCE [LARGE SCALE GENOMIC DNA]</scope>
    <source>
        <strain evidence="1 2">DSM 25082</strain>
    </source>
</reference>
<dbReference type="EMBL" id="SNXE01000005">
    <property type="protein sequence ID" value="TDP09391.1"/>
    <property type="molecule type" value="Genomic_DNA"/>
</dbReference>